<dbReference type="NCBIfam" id="NF033225">
    <property type="entry name" value="spore_CmpA"/>
    <property type="match status" value="1"/>
</dbReference>
<dbReference type="Pfam" id="PF26301">
    <property type="entry name" value="spore_CmpA"/>
    <property type="match status" value="1"/>
</dbReference>
<gene>
    <name evidence="1" type="ORF">JIR001_02720</name>
</gene>
<evidence type="ECO:0000313" key="1">
    <source>
        <dbReference type="EMBL" id="BCU80489.1"/>
    </source>
</evidence>
<reference evidence="1" key="2">
    <citation type="journal article" date="2021" name="Microbiol. Resour. Announc.">
        <title>Complete Genome Sequence of Polycladomyces abyssicola JIR-001T, Isolated from Hemipelagic Sediment in Deep Seawater.</title>
        <authorList>
            <person name="Tsubouchi T."/>
            <person name="Kaneko Y."/>
        </authorList>
    </citation>
    <scope>NUCLEOTIDE SEQUENCE</scope>
    <source>
        <strain evidence="1">JIR-001</strain>
    </source>
</reference>
<dbReference type="AlphaFoldDB" id="A0A8D5ZJF5"/>
<evidence type="ECO:0008006" key="3">
    <source>
        <dbReference type="Google" id="ProtNLM"/>
    </source>
</evidence>
<dbReference type="InterPro" id="IPR047764">
    <property type="entry name" value="CmpA"/>
</dbReference>
<accession>A0A8D5ZJF5</accession>
<keyword evidence="2" id="KW-1185">Reference proteome</keyword>
<protein>
    <recommendedName>
        <fullName evidence="3">Cortex morphogenetic protein CmpA</fullName>
    </recommendedName>
</protein>
<sequence length="44" mass="5555">MPKWLRNQLMRAFYGKDRKQIRFLNACWFTYREKEQGSLPPRRH</sequence>
<dbReference type="Proteomes" id="UP000677436">
    <property type="component" value="Chromosome"/>
</dbReference>
<evidence type="ECO:0000313" key="2">
    <source>
        <dbReference type="Proteomes" id="UP000677436"/>
    </source>
</evidence>
<organism evidence="1 2">
    <name type="scientific">Polycladomyces abyssicola</name>
    <dbReference type="NCBI Taxonomy" id="1125966"/>
    <lineage>
        <taxon>Bacteria</taxon>
        <taxon>Bacillati</taxon>
        <taxon>Bacillota</taxon>
        <taxon>Bacilli</taxon>
        <taxon>Bacillales</taxon>
        <taxon>Thermoactinomycetaceae</taxon>
        <taxon>Polycladomyces</taxon>
    </lineage>
</organism>
<dbReference type="EMBL" id="AP024601">
    <property type="protein sequence ID" value="BCU80489.1"/>
    <property type="molecule type" value="Genomic_DNA"/>
</dbReference>
<name>A0A8D5ZJF5_9BACL</name>
<dbReference type="KEGG" id="pabs:JIR001_02720"/>
<proteinExistence type="predicted"/>
<reference evidence="1" key="1">
    <citation type="journal article" date="2013" name="Int. J. Syst. Evol. Microbiol.">
        <title>Polycladomyces abyssicola gen. nov., sp. nov., a thermophilic filamentous bacterium isolated from hemipelagic sediment.</title>
        <authorList>
            <person name="Tsubouchi T."/>
            <person name="Shimane Y."/>
            <person name="Mori K."/>
            <person name="Usui K."/>
            <person name="Hiraki T."/>
            <person name="Tame A."/>
            <person name="Uematsu K."/>
            <person name="Maruyama T."/>
            <person name="Hatada Y."/>
        </authorList>
    </citation>
    <scope>NUCLEOTIDE SEQUENCE</scope>
    <source>
        <strain evidence="1">JIR-001</strain>
    </source>
</reference>
<dbReference type="RefSeq" id="WP_212773860.1">
    <property type="nucleotide sequence ID" value="NZ_AP024601.1"/>
</dbReference>